<dbReference type="SUPFAM" id="SSF69318">
    <property type="entry name" value="Integrin alpha N-terminal domain"/>
    <property type="match status" value="1"/>
</dbReference>
<dbReference type="AlphaFoldDB" id="A0A0F9TV78"/>
<comment type="caution">
    <text evidence="1">The sequence shown here is derived from an EMBL/GenBank/DDBJ whole genome shotgun (WGS) entry which is preliminary data.</text>
</comment>
<dbReference type="InterPro" id="IPR028994">
    <property type="entry name" value="Integrin_alpha_N"/>
</dbReference>
<protein>
    <submittedName>
        <fullName evidence="1">Uncharacterized protein</fullName>
    </submittedName>
</protein>
<reference evidence="1" key="1">
    <citation type="journal article" date="2015" name="Nature">
        <title>Complex archaea that bridge the gap between prokaryotes and eukaryotes.</title>
        <authorList>
            <person name="Spang A."/>
            <person name="Saw J.H."/>
            <person name="Jorgensen S.L."/>
            <person name="Zaremba-Niedzwiedzka K."/>
            <person name="Martijn J."/>
            <person name="Lind A.E."/>
            <person name="van Eijk R."/>
            <person name="Schleper C."/>
            <person name="Guy L."/>
            <person name="Ettema T.J."/>
        </authorList>
    </citation>
    <scope>NUCLEOTIDE SEQUENCE</scope>
</reference>
<accession>A0A0F9TV78</accession>
<name>A0A0F9TV78_9ZZZZ</name>
<organism evidence="1">
    <name type="scientific">marine sediment metagenome</name>
    <dbReference type="NCBI Taxonomy" id="412755"/>
    <lineage>
        <taxon>unclassified sequences</taxon>
        <taxon>metagenomes</taxon>
        <taxon>ecological metagenomes</taxon>
    </lineage>
</organism>
<dbReference type="EMBL" id="LAZR01000992">
    <property type="protein sequence ID" value="KKN53036.1"/>
    <property type="molecule type" value="Genomic_DNA"/>
</dbReference>
<evidence type="ECO:0000313" key="1">
    <source>
        <dbReference type="EMBL" id="KKN53036.1"/>
    </source>
</evidence>
<gene>
    <name evidence="1" type="ORF">LCGC14_0606660</name>
</gene>
<sequence length="694" mass="79197">MRRLKMKIVLFVSVVLIGLLINPNFFLIKANKDDNANEDVKAKKDDNQEEIIILDNSKINVDDSQLFTIGDIDGDGISEVITFKSDNKDSGMQWIINTYHKDNDIWFPVMSKIYSEDISGFIHKVDIGNFDNDVTQEIIIASWKGNSSKIYLFDFNSKQNEFDIEIIYELNIYISDLEVHFNEGKSSDSVYLLFCDNVDSTEQFETNVMSITRGNGGRYVSKIIYSEPKIYWNLFTIGQFIEQESDKNQILLYRYEVIGSVIRQAFIRIINSDNELLMEDTNIGNYSKIRDIIAWDRKIGDVDELVILETNNLGDDFGFENKLFYFKFNQEGLFEKKEQLLETNKILNQLDYGKLDRQGDRLFILDPYLGTLTYLRAFDHWASAWYILSGYWPINWNFDLFEAVYEAQLNILVSSKGDYNYGSQGSSPSALLADLYTKTWQERDRVGARIVIGISFAPHWPPWIGLAPGGFARHVIIFPTQGFLDYILIAHETAHLYNIVVPGGHCAVSNCYMNSVVTIFMTGFSTHCRNLIDRDYHGAPPPPPPPPGGGGCPFLSVFDGIEYIGEGLLDIHDATGVDKVIIHTLQTTPSQINNKIHIRLTEHPKTISHIDNVRLYGRLENGQWVSLHLKSAIHSATGEVRKLLWFSDDLKIKELGADHNNGVSETIDLEFVTDGEITFLEFRLIIEGNNLIIK</sequence>
<proteinExistence type="predicted"/>